<comment type="caution">
    <text evidence="2">The sequence shown here is derived from an EMBL/GenBank/DDBJ whole genome shotgun (WGS) entry which is preliminary data.</text>
</comment>
<gene>
    <name evidence="2" type="ORF">Tco_1113834</name>
</gene>
<proteinExistence type="predicted"/>
<reference evidence="2" key="1">
    <citation type="journal article" date="2022" name="Int. J. Mol. Sci.">
        <title>Draft Genome of Tanacetum Coccineum: Genomic Comparison of Closely Related Tanacetum-Family Plants.</title>
        <authorList>
            <person name="Yamashiro T."/>
            <person name="Shiraishi A."/>
            <person name="Nakayama K."/>
            <person name="Satake H."/>
        </authorList>
    </citation>
    <scope>NUCLEOTIDE SEQUENCE</scope>
</reference>
<accession>A0ABQ5ITU1</accession>
<reference evidence="2" key="2">
    <citation type="submission" date="2022-01" db="EMBL/GenBank/DDBJ databases">
        <authorList>
            <person name="Yamashiro T."/>
            <person name="Shiraishi A."/>
            <person name="Satake H."/>
            <person name="Nakayama K."/>
        </authorList>
    </citation>
    <scope>NUCLEOTIDE SEQUENCE</scope>
</reference>
<name>A0ABQ5ITU1_9ASTR</name>
<evidence type="ECO:0000313" key="2">
    <source>
        <dbReference type="EMBL" id="GJU03496.1"/>
    </source>
</evidence>
<sequence length="202" mass="23352">MVIRLCFNRIDLPSIDFNGVLMLPQTGAYRQRRSFSLFLGSIPDQSVELLQLRPSTPVIDIFDHTVPHKIGGDQFFKIGYNGKTVGSKWLFKKKTDMDEAVHTYKAHLMENGYTQTLGIDHDETFSPIADIRAIRILIAIAAYYDYEIWQMDVKAAFLNGYLSKQVYMEQPEGFLNPKYPKSVCKLKRFIYGLKQASRQWNK</sequence>
<dbReference type="EMBL" id="BQNB010021159">
    <property type="protein sequence ID" value="GJU03496.1"/>
    <property type="molecule type" value="Genomic_DNA"/>
</dbReference>
<evidence type="ECO:0000313" key="3">
    <source>
        <dbReference type="Proteomes" id="UP001151760"/>
    </source>
</evidence>
<dbReference type="Pfam" id="PF07727">
    <property type="entry name" value="RVT_2"/>
    <property type="match status" value="1"/>
</dbReference>
<protein>
    <submittedName>
        <fullName evidence="2">Retrotransposon protein, putative, ty1-copia subclass</fullName>
    </submittedName>
</protein>
<keyword evidence="3" id="KW-1185">Reference proteome</keyword>
<feature type="domain" description="Reverse transcriptase Ty1/copia-type" evidence="1">
    <location>
        <begin position="80"/>
        <end position="202"/>
    </location>
</feature>
<evidence type="ECO:0000259" key="1">
    <source>
        <dbReference type="Pfam" id="PF07727"/>
    </source>
</evidence>
<dbReference type="InterPro" id="IPR013103">
    <property type="entry name" value="RVT_2"/>
</dbReference>
<organism evidence="2 3">
    <name type="scientific">Tanacetum coccineum</name>
    <dbReference type="NCBI Taxonomy" id="301880"/>
    <lineage>
        <taxon>Eukaryota</taxon>
        <taxon>Viridiplantae</taxon>
        <taxon>Streptophyta</taxon>
        <taxon>Embryophyta</taxon>
        <taxon>Tracheophyta</taxon>
        <taxon>Spermatophyta</taxon>
        <taxon>Magnoliopsida</taxon>
        <taxon>eudicotyledons</taxon>
        <taxon>Gunneridae</taxon>
        <taxon>Pentapetalae</taxon>
        <taxon>asterids</taxon>
        <taxon>campanulids</taxon>
        <taxon>Asterales</taxon>
        <taxon>Asteraceae</taxon>
        <taxon>Asteroideae</taxon>
        <taxon>Anthemideae</taxon>
        <taxon>Anthemidinae</taxon>
        <taxon>Tanacetum</taxon>
    </lineage>
</organism>
<dbReference type="Proteomes" id="UP001151760">
    <property type="component" value="Unassembled WGS sequence"/>
</dbReference>